<protein>
    <submittedName>
        <fullName evidence="3">Glycosyl transferase family 90-domain-containing protein</fullName>
    </submittedName>
</protein>
<keyword evidence="4" id="KW-1185">Reference proteome</keyword>
<name>A0A1Y2FYZ5_9BASI</name>
<dbReference type="PANTHER" id="PTHR12203:SF118">
    <property type="entry name" value="BETA-1,2-XYLOSYLTRANSFERASE 1"/>
    <property type="match status" value="1"/>
</dbReference>
<dbReference type="InParanoid" id="A0A1Y2FYZ5"/>
<dbReference type="InterPro" id="IPR006598">
    <property type="entry name" value="CAP10"/>
</dbReference>
<dbReference type="AlphaFoldDB" id="A0A1Y2FYZ5"/>
<keyword evidence="3" id="KW-0808">Transferase</keyword>
<dbReference type="InterPro" id="IPR051091">
    <property type="entry name" value="O-Glucosyltr/Glycosyltrsf_90"/>
</dbReference>
<proteinExistence type="predicted"/>
<dbReference type="Proteomes" id="UP000193467">
    <property type="component" value="Unassembled WGS sequence"/>
</dbReference>
<feature type="compositionally biased region" description="Low complexity" evidence="1">
    <location>
        <begin position="17"/>
        <end position="46"/>
    </location>
</feature>
<feature type="domain" description="Glycosyl transferase CAP10" evidence="2">
    <location>
        <begin position="401"/>
        <end position="685"/>
    </location>
</feature>
<dbReference type="SMART" id="SM00672">
    <property type="entry name" value="CAP10"/>
    <property type="match status" value="1"/>
</dbReference>
<organism evidence="3 4">
    <name type="scientific">Leucosporidium creatinivorum</name>
    <dbReference type="NCBI Taxonomy" id="106004"/>
    <lineage>
        <taxon>Eukaryota</taxon>
        <taxon>Fungi</taxon>
        <taxon>Dikarya</taxon>
        <taxon>Basidiomycota</taxon>
        <taxon>Pucciniomycotina</taxon>
        <taxon>Microbotryomycetes</taxon>
        <taxon>Leucosporidiales</taxon>
        <taxon>Leucosporidium</taxon>
    </lineage>
</organism>
<evidence type="ECO:0000259" key="2">
    <source>
        <dbReference type="SMART" id="SM00672"/>
    </source>
</evidence>
<sequence>MSRHPGSPSSTPLQRGSSLSPAMSSPRSNRSSFSSPISSSPYTSHPRLSIRTPRMGQPAPTILDHLVAPLKRGRSRRLVLLTALAAFIGLLVWRSSDDLAGPAANEDRACRLLPWLRRCIGTGSHPLDLIHFERSGGYLFYPGHNAPTAAVDTAIEEEGAPPVDEIPPQPHPIHLLMDRARRDWDKKVARQSKTLREAVEEYEHRYGRRPPKGFGEWYWFAKGVDFVMIDEFNALNENIKPFLALPPQILRERSEKIQFDKEFWIQDKTFTVRLAELGRIVDAHGPMVEANERPEQMLKLLGGLAKYLPDMNITVTGHDVPWVVLSGEHRANLNAKSEAGVYVTAAEAEDVQDDWAWDGWARACPPNSALRSVESFDNRIAKMDDWIPPPPSFIDDHVATMSMCDHPERSNLHGFTAWPGPRPGLLYPLFTFTKTGLHSDLLLPPIDQYDRPLGRDPAWEEKKSDRVVWRGTTTGALLDIPHMRKWSQRPRLCRLPYQEGNLTLTYAPNDKPGQLGPTETMEAPAADLGLDYFDFRFLGSPLQCTDPVACKAFEKEFLWDDWMDESAQNDYKYVIDVDGNGWSGRFHRLMSSNSLVLKSTIFPEWYSDHIQAWLHYVPIATDFSDLWSTMAFFRGDLEGRGAHDDLAKEIAAAGKQWTAEHWRWQDMQVYLYRLLLEYARIMLRDDANPNSMDM</sequence>
<evidence type="ECO:0000313" key="3">
    <source>
        <dbReference type="EMBL" id="ORY89336.1"/>
    </source>
</evidence>
<evidence type="ECO:0000313" key="4">
    <source>
        <dbReference type="Proteomes" id="UP000193467"/>
    </source>
</evidence>
<comment type="caution">
    <text evidence="3">The sequence shown here is derived from an EMBL/GenBank/DDBJ whole genome shotgun (WGS) entry which is preliminary data.</text>
</comment>
<dbReference type="PANTHER" id="PTHR12203">
    <property type="entry name" value="KDEL LYS-ASP-GLU-LEU CONTAINING - RELATED"/>
    <property type="match status" value="1"/>
</dbReference>
<dbReference type="EMBL" id="MCGR01000006">
    <property type="protein sequence ID" value="ORY89336.1"/>
    <property type="molecule type" value="Genomic_DNA"/>
</dbReference>
<gene>
    <name evidence="3" type="ORF">BCR35DRAFT_300478</name>
</gene>
<feature type="compositionally biased region" description="Polar residues" evidence="1">
    <location>
        <begin position="7"/>
        <end position="16"/>
    </location>
</feature>
<reference evidence="3 4" key="1">
    <citation type="submission" date="2016-07" db="EMBL/GenBank/DDBJ databases">
        <title>Pervasive Adenine N6-methylation of Active Genes in Fungi.</title>
        <authorList>
            <consortium name="DOE Joint Genome Institute"/>
            <person name="Mondo S.J."/>
            <person name="Dannebaum R.O."/>
            <person name="Kuo R.C."/>
            <person name="Labutti K."/>
            <person name="Haridas S."/>
            <person name="Kuo A."/>
            <person name="Salamov A."/>
            <person name="Ahrendt S.R."/>
            <person name="Lipzen A."/>
            <person name="Sullivan W."/>
            <person name="Andreopoulos W.B."/>
            <person name="Clum A."/>
            <person name="Lindquist E."/>
            <person name="Daum C."/>
            <person name="Ramamoorthy G.K."/>
            <person name="Gryganskyi A."/>
            <person name="Culley D."/>
            <person name="Magnuson J.K."/>
            <person name="James T.Y."/>
            <person name="O'Malley M.A."/>
            <person name="Stajich J.E."/>
            <person name="Spatafora J.W."/>
            <person name="Visel A."/>
            <person name="Grigoriev I.V."/>
        </authorList>
    </citation>
    <scope>NUCLEOTIDE SEQUENCE [LARGE SCALE GENOMIC DNA]</scope>
    <source>
        <strain evidence="3 4">62-1032</strain>
    </source>
</reference>
<accession>A0A1Y2FYZ5</accession>
<feature type="region of interest" description="Disordered" evidence="1">
    <location>
        <begin position="1"/>
        <end position="56"/>
    </location>
</feature>
<evidence type="ECO:0000256" key="1">
    <source>
        <dbReference type="SAM" id="MobiDB-lite"/>
    </source>
</evidence>
<dbReference type="GO" id="GO:0016740">
    <property type="term" value="F:transferase activity"/>
    <property type="evidence" value="ECO:0007669"/>
    <property type="project" value="UniProtKB-KW"/>
</dbReference>
<dbReference type="OrthoDB" id="541052at2759"/>
<dbReference type="Pfam" id="PF05686">
    <property type="entry name" value="Glyco_transf_90"/>
    <property type="match status" value="1"/>
</dbReference>